<evidence type="ECO:0000313" key="2">
    <source>
        <dbReference type="EMBL" id="URE45726.1"/>
    </source>
</evidence>
<proteinExistence type="predicted"/>
<gene>
    <name evidence="2" type="ORF">MUK42_14733</name>
</gene>
<accession>A0A9E7L9W3</accession>
<dbReference type="OrthoDB" id="1898501at2759"/>
<dbReference type="Proteomes" id="UP001055439">
    <property type="component" value="Chromosome 9"/>
</dbReference>
<keyword evidence="3" id="KW-1185">Reference proteome</keyword>
<dbReference type="EMBL" id="CP097511">
    <property type="protein sequence ID" value="URE45726.1"/>
    <property type="molecule type" value="Genomic_DNA"/>
</dbReference>
<reference evidence="2" key="1">
    <citation type="submission" date="2022-05" db="EMBL/GenBank/DDBJ databases">
        <title>The Musa troglodytarum L. genome provides insights into the mechanism of non-climacteric behaviour and enrichment of carotenoids.</title>
        <authorList>
            <person name="Wang J."/>
        </authorList>
    </citation>
    <scope>NUCLEOTIDE SEQUENCE</scope>
    <source>
        <tissue evidence="2">Leaf</tissue>
    </source>
</reference>
<evidence type="ECO:0000313" key="3">
    <source>
        <dbReference type="Proteomes" id="UP001055439"/>
    </source>
</evidence>
<dbReference type="AlphaFoldDB" id="A0A9E7L9W3"/>
<name>A0A9E7L9W3_9LILI</name>
<protein>
    <submittedName>
        <fullName evidence="2">Peptide transporter</fullName>
    </submittedName>
</protein>
<organism evidence="2 3">
    <name type="scientific">Musa troglodytarum</name>
    <name type="common">fe'i banana</name>
    <dbReference type="NCBI Taxonomy" id="320322"/>
    <lineage>
        <taxon>Eukaryota</taxon>
        <taxon>Viridiplantae</taxon>
        <taxon>Streptophyta</taxon>
        <taxon>Embryophyta</taxon>
        <taxon>Tracheophyta</taxon>
        <taxon>Spermatophyta</taxon>
        <taxon>Magnoliopsida</taxon>
        <taxon>Liliopsida</taxon>
        <taxon>Zingiberales</taxon>
        <taxon>Musaceae</taxon>
        <taxon>Musa</taxon>
    </lineage>
</organism>
<feature type="compositionally biased region" description="Basic and acidic residues" evidence="1">
    <location>
        <begin position="30"/>
        <end position="51"/>
    </location>
</feature>
<feature type="region of interest" description="Disordered" evidence="1">
    <location>
        <begin position="30"/>
        <end position="54"/>
    </location>
</feature>
<sequence length="77" mass="8867">MRFEFEFIIIIHDSAYLTIRVTIPTAPKDRQTTMEATDERYTKDGTTDIHGRPAVRKNTGNWRACPYILGIILKSPN</sequence>
<evidence type="ECO:0000256" key="1">
    <source>
        <dbReference type="SAM" id="MobiDB-lite"/>
    </source>
</evidence>